<name>A0A096B4U8_FLAPL</name>
<dbReference type="Proteomes" id="UP000029585">
    <property type="component" value="Unassembled WGS sequence"/>
</dbReference>
<dbReference type="Pfam" id="PF02384">
    <property type="entry name" value="N6_Mtase"/>
    <property type="match status" value="1"/>
</dbReference>
<evidence type="ECO:0000313" key="4">
    <source>
        <dbReference type="EMBL" id="KGF54090.1"/>
    </source>
</evidence>
<dbReference type="InterPro" id="IPR044946">
    <property type="entry name" value="Restrct_endonuc_typeI_TRD_sf"/>
</dbReference>
<dbReference type="AlphaFoldDB" id="A0A096B4U8"/>
<dbReference type="Gene3D" id="3.40.50.150">
    <property type="entry name" value="Vaccinia Virus protein VP39"/>
    <property type="match status" value="1"/>
</dbReference>
<keyword evidence="2" id="KW-0238">DNA-binding</keyword>
<keyword evidence="5" id="KW-1185">Reference proteome</keyword>
<dbReference type="EMBL" id="ADLO01000095">
    <property type="protein sequence ID" value="KGF54090.1"/>
    <property type="molecule type" value="Genomic_DNA"/>
</dbReference>
<reference evidence="4 5" key="1">
    <citation type="submission" date="2011-08" db="EMBL/GenBank/DDBJ databases">
        <title>The Genome Sequence of Clostridium orbiscindens 1_3_50AFAA.</title>
        <authorList>
            <consortium name="The Broad Institute Genome Sequencing Platform"/>
            <person name="Earl A."/>
            <person name="Ward D."/>
            <person name="Feldgarden M."/>
            <person name="Gevers D."/>
            <person name="Daigneault M."/>
            <person name="Strauss J."/>
            <person name="Allen-Vercoe E."/>
            <person name="Young S.K."/>
            <person name="Zeng Q."/>
            <person name="Gargeya S."/>
            <person name="Fitzgerald M."/>
            <person name="Haas B."/>
            <person name="Abouelleil A."/>
            <person name="Alvarado L."/>
            <person name="Arachchi H.M."/>
            <person name="Berlin A."/>
            <person name="Brown A."/>
            <person name="Chapman S.B."/>
            <person name="Chen Z."/>
            <person name="Dunbar C."/>
            <person name="Freedman E."/>
            <person name="Gearin G."/>
            <person name="Gellesch M."/>
            <person name="Goldberg J."/>
            <person name="Griggs A."/>
            <person name="Gujja S."/>
            <person name="Heiman D."/>
            <person name="Howarth C."/>
            <person name="Larson L."/>
            <person name="Lui A."/>
            <person name="MacDonald P.J.P."/>
            <person name="Montmayeur A."/>
            <person name="Murphy C."/>
            <person name="Neiman D."/>
            <person name="Pearson M."/>
            <person name="Priest M."/>
            <person name="Roberts A."/>
            <person name="Saif S."/>
            <person name="Shea T."/>
            <person name="Shenoy N."/>
            <person name="Sisk P."/>
            <person name="Stolte C."/>
            <person name="Sykes S."/>
            <person name="Wortman J."/>
            <person name="Nusbaum C."/>
            <person name="Birren B."/>
        </authorList>
    </citation>
    <scope>NUCLEOTIDE SEQUENCE [LARGE SCALE GENOMIC DNA]</scope>
    <source>
        <strain evidence="4 5">1_3_50AFAA</strain>
    </source>
</reference>
<dbReference type="GO" id="GO:0009307">
    <property type="term" value="P:DNA restriction-modification system"/>
    <property type="evidence" value="ECO:0007669"/>
    <property type="project" value="UniProtKB-KW"/>
</dbReference>
<dbReference type="RefSeq" id="WP_021632234.1">
    <property type="nucleotide sequence ID" value="NZ_KN174165.1"/>
</dbReference>
<dbReference type="SUPFAM" id="SSF53335">
    <property type="entry name" value="S-adenosyl-L-methionine-dependent methyltransferases"/>
    <property type="match status" value="1"/>
</dbReference>
<dbReference type="PROSITE" id="PS00092">
    <property type="entry name" value="N6_MTASE"/>
    <property type="match status" value="1"/>
</dbReference>
<comment type="caution">
    <text evidence="4">The sequence shown here is derived from an EMBL/GenBank/DDBJ whole genome shotgun (WGS) entry which is preliminary data.</text>
</comment>
<dbReference type="PANTHER" id="PTHR42998">
    <property type="entry name" value="TYPE I RESTRICTION ENZYME HINDVIIP M PROTEIN-RELATED"/>
    <property type="match status" value="1"/>
</dbReference>
<keyword evidence="1" id="KW-0680">Restriction system</keyword>
<dbReference type="SMR" id="A0A096B4U8"/>
<dbReference type="InterPro" id="IPR002052">
    <property type="entry name" value="DNA_methylase_N6_adenine_CS"/>
</dbReference>
<proteinExistence type="predicted"/>
<dbReference type="InterPro" id="IPR052916">
    <property type="entry name" value="Type-I_RE_MTase_Subunit"/>
</dbReference>
<dbReference type="HOGENOM" id="CLU_008343_0_1_9"/>
<evidence type="ECO:0000259" key="3">
    <source>
        <dbReference type="Pfam" id="PF02384"/>
    </source>
</evidence>
<dbReference type="GO" id="GO:0008170">
    <property type="term" value="F:N-methyltransferase activity"/>
    <property type="evidence" value="ECO:0007669"/>
    <property type="project" value="InterPro"/>
</dbReference>
<dbReference type="Gene3D" id="3.90.220.20">
    <property type="entry name" value="DNA methylase specificity domains"/>
    <property type="match status" value="1"/>
</dbReference>
<organism evidence="4 5">
    <name type="scientific">Flavonifractor plautii 1_3_50AFAA</name>
    <dbReference type="NCBI Taxonomy" id="742738"/>
    <lineage>
        <taxon>Bacteria</taxon>
        <taxon>Bacillati</taxon>
        <taxon>Bacillota</taxon>
        <taxon>Clostridia</taxon>
        <taxon>Eubacteriales</taxon>
        <taxon>Oscillospiraceae</taxon>
        <taxon>Flavonifractor</taxon>
    </lineage>
</organism>
<protein>
    <recommendedName>
        <fullName evidence="3">DNA methylase adenine-specific domain-containing protein</fullName>
    </recommendedName>
</protein>
<dbReference type="PANTHER" id="PTHR42998:SF1">
    <property type="entry name" value="TYPE I RESTRICTION ENZYME HINDI METHYLASE SUBUNIT"/>
    <property type="match status" value="1"/>
</dbReference>
<dbReference type="SUPFAM" id="SSF116734">
    <property type="entry name" value="DNA methylase specificity domain"/>
    <property type="match status" value="1"/>
</dbReference>
<sequence>MDNTTQLSFDYNSCFKSIYYQLYSNSSTSRAERIVSDITKVLLCKLIAEQDNIQDISSFSGKELLRMLKEKYPQSCEQYDDFSLSDGDIAVVLNTLSNISLLDAPSHIIGDAFQAIIGPRIRGDKGQFFTPKELVECMVRIVNPQNQSVIIDPACGTGGFLTEAYTYAKSVDCIDETSIRLIGVDKDRDMADMALATTEIISHGNSAVFNRNSLEILSPDSDLYNLVESADLILTNPPFGAKIGITDDSLLRLYEFGYNWTYSEKDKTWYRLNTIVKNQAPQVLFLELCVRMLKPGGTMAIVLPEGIFGNKSLGYIWAYLKKHGKVLAMIDCPRNTFQPSTDTKTNVLIYQKGIEFSDEIIVSVAKNCGHDKRGRITNSVNEALPNDFELIAQTYMNDPDEKVWKKVQLIGNYFVPRYLAGKATHHNPDEYISIGEMIQKGYLKRKSGKEVGSEAYGTGSIPFVRTSDIINFEISSDPTNSVSEEIYQQYAPQQNLSVGDILFIADGRYRIGKTAIITKYNIKSLIQSHIEILSLTEAAPFSPYEFLYCLNSDEVQEQVRSLIFIQSTLGTLGNRIQEISIRIPERTKEWKEKIHAFQRNIEMRAECLFMLKQNENSFEL</sequence>
<dbReference type="GO" id="GO:0003677">
    <property type="term" value="F:DNA binding"/>
    <property type="evidence" value="ECO:0007669"/>
    <property type="project" value="UniProtKB-KW"/>
</dbReference>
<evidence type="ECO:0000256" key="1">
    <source>
        <dbReference type="ARBA" id="ARBA00022747"/>
    </source>
</evidence>
<dbReference type="eggNOG" id="COG0286">
    <property type="taxonomic scope" value="Bacteria"/>
</dbReference>
<dbReference type="eggNOG" id="COG0732">
    <property type="taxonomic scope" value="Bacteria"/>
</dbReference>
<dbReference type="InterPro" id="IPR003356">
    <property type="entry name" value="DNA_methylase_A-5"/>
</dbReference>
<dbReference type="CDD" id="cd02440">
    <property type="entry name" value="AdoMet_MTases"/>
    <property type="match status" value="1"/>
</dbReference>
<evidence type="ECO:0000256" key="2">
    <source>
        <dbReference type="ARBA" id="ARBA00023125"/>
    </source>
</evidence>
<dbReference type="PRINTS" id="PR00507">
    <property type="entry name" value="N12N6MTFRASE"/>
</dbReference>
<evidence type="ECO:0000313" key="5">
    <source>
        <dbReference type="Proteomes" id="UP000029585"/>
    </source>
</evidence>
<dbReference type="GO" id="GO:0032259">
    <property type="term" value="P:methylation"/>
    <property type="evidence" value="ECO:0007669"/>
    <property type="project" value="InterPro"/>
</dbReference>
<dbReference type="InterPro" id="IPR029063">
    <property type="entry name" value="SAM-dependent_MTases_sf"/>
</dbReference>
<feature type="domain" description="DNA methylase adenine-specific" evidence="3">
    <location>
        <begin position="107"/>
        <end position="406"/>
    </location>
</feature>
<accession>A0A096B4U8</accession>
<gene>
    <name evidence="4" type="ORF">HMPREF9460_03130</name>
</gene>
<dbReference type="PATRIC" id="fig|742738.3.peg.3218"/>